<evidence type="ECO:0000259" key="14">
    <source>
        <dbReference type="Pfam" id="PF01433"/>
    </source>
</evidence>
<dbReference type="GO" id="GO:0005615">
    <property type="term" value="C:extracellular space"/>
    <property type="evidence" value="ECO:0007669"/>
    <property type="project" value="TreeGrafter"/>
</dbReference>
<feature type="active site" description="Proton acceptor" evidence="9">
    <location>
        <position position="329"/>
    </location>
</feature>
<dbReference type="PRINTS" id="PR00756">
    <property type="entry name" value="ALADIPTASE"/>
</dbReference>
<evidence type="ECO:0000256" key="6">
    <source>
        <dbReference type="ARBA" id="ARBA00022801"/>
    </source>
</evidence>
<dbReference type="InterPro" id="IPR024571">
    <property type="entry name" value="ERAP1-like_C_dom"/>
</dbReference>
<sequence length="879" mass="96117">MQKFLFAGLLGLALSFAAGAQPVDPKSPPAFRLGDAAIPLDYKARLSIDPDAERFEGEIRIRMRIGRATPMVWMHARKLEIVSAEFRQGTRAIGVTSTSGGNEFVGFEAKGEPFAAGEAEATIRYTGSVDALSTRGLFRQKSAGDWYVVSQFEADSARFAFPCFDEPGWKTPWQLTIDAPAANVVVSNTPETSVSDTPGRPGWKRHAFAATKPLPSYLVALSVGPFDVVEGGTAGRNKTPLRYLAPKGRGAEMRWVKESTPRILEILEDYFGMPYPFEKLDTVTVGQAVNFGAMENVGMITYVESLLLAKPNEETPAFRRRYTAVGAHEIAHMWFGNLVTLAWWDDTWLNESFASWMGDKTVTAFNPEWGSAYPRNVTRNRSLFADRLATARPLHNPVLEKGDIDASFNRLTYDKGAQVLSMFEGWLTPERFRHGVREYMAARAYGSATSQDFFRAVGDAADKRDAALAAFSTFVNQPGAPMMDAVLRCDAKGAAVLDVVQSAFQPQGARASNASWTTPACFAYEAGGSVKKQCAEVANGKATIALPAAQACPRWVAWDSGYFVMRPDAALAKRNLPALAAWPDTLAVPYVNDASLMQRSGVIGLDRVLPVYKAALAHKSPGVRRAAVEALKNTNPEHVTGSAKAARAAIDRDVVLPLARQMGWTEKPGESDEVRELRFVLLPYAADYAGDEALRAQARDLARQWLRDRSGADAMMVTPILDTAARFADAGTYAAFEAEAATTQNLRDRRQIVSALAKVRDPALRPKALGLALDKRSGQEVMNGREALLFLEDATEDDGNRRAAFAYLRDNFDALAAKLPPETPGQLVRHLDRMCTPQDRSQVAAFFKDRSPRFVGGPRRLEQALEGIDLCVAAGTPRV</sequence>
<dbReference type="InterPro" id="IPR001930">
    <property type="entry name" value="Peptidase_M1"/>
</dbReference>
<dbReference type="SUPFAM" id="SSF63737">
    <property type="entry name" value="Leukotriene A4 hydrolase N-terminal domain"/>
    <property type="match status" value="1"/>
</dbReference>
<dbReference type="PANTHER" id="PTHR11533">
    <property type="entry name" value="PROTEASE M1 ZINC METALLOPROTEASE"/>
    <property type="match status" value="1"/>
</dbReference>
<organism evidence="17 18">
    <name type="scientific">Usitatibacter rugosus</name>
    <dbReference type="NCBI Taxonomy" id="2732067"/>
    <lineage>
        <taxon>Bacteria</taxon>
        <taxon>Pseudomonadati</taxon>
        <taxon>Pseudomonadota</taxon>
        <taxon>Betaproteobacteria</taxon>
        <taxon>Nitrosomonadales</taxon>
        <taxon>Usitatibacteraceae</taxon>
        <taxon>Usitatibacter</taxon>
    </lineage>
</organism>
<dbReference type="GO" id="GO:0016020">
    <property type="term" value="C:membrane"/>
    <property type="evidence" value="ECO:0007669"/>
    <property type="project" value="TreeGrafter"/>
</dbReference>
<dbReference type="GO" id="GO:0043171">
    <property type="term" value="P:peptide catabolic process"/>
    <property type="evidence" value="ECO:0007669"/>
    <property type="project" value="TreeGrafter"/>
</dbReference>
<name>A0A6M4H1G1_9PROT</name>
<dbReference type="Pfam" id="PF11838">
    <property type="entry name" value="ERAP1_C"/>
    <property type="match status" value="1"/>
</dbReference>
<dbReference type="InterPro" id="IPR027268">
    <property type="entry name" value="Peptidase_M4/M1_CTD_sf"/>
</dbReference>
<keyword evidence="18" id="KW-1185">Reference proteome</keyword>
<dbReference type="EMBL" id="CP053069">
    <property type="protein sequence ID" value="QJR13172.1"/>
    <property type="molecule type" value="Genomic_DNA"/>
</dbReference>
<keyword evidence="3 12" id="KW-0031">Aminopeptidase</keyword>
<dbReference type="Pfam" id="PF17900">
    <property type="entry name" value="Peptidase_M1_N"/>
    <property type="match status" value="1"/>
</dbReference>
<dbReference type="Proteomes" id="UP000501534">
    <property type="component" value="Chromosome"/>
</dbReference>
<dbReference type="InterPro" id="IPR045357">
    <property type="entry name" value="Aminopeptidase_N-like_N"/>
</dbReference>
<evidence type="ECO:0000256" key="11">
    <source>
        <dbReference type="PIRSR" id="PIRSR634016-4"/>
    </source>
</evidence>
<feature type="domain" description="Peptidase M1 membrane alanine aminopeptidase" evidence="14">
    <location>
        <begin position="258"/>
        <end position="462"/>
    </location>
</feature>
<evidence type="ECO:0000259" key="15">
    <source>
        <dbReference type="Pfam" id="PF11838"/>
    </source>
</evidence>
<dbReference type="GO" id="GO:0008270">
    <property type="term" value="F:zinc ion binding"/>
    <property type="evidence" value="ECO:0007669"/>
    <property type="project" value="UniProtKB-UniRule"/>
</dbReference>
<dbReference type="Gene3D" id="2.60.40.1730">
    <property type="entry name" value="tricorn interacting facor f3 domain"/>
    <property type="match status" value="1"/>
</dbReference>
<keyword evidence="5 10" id="KW-0479">Metal-binding</keyword>
<evidence type="ECO:0000256" key="8">
    <source>
        <dbReference type="ARBA" id="ARBA00023049"/>
    </source>
</evidence>
<evidence type="ECO:0000313" key="17">
    <source>
        <dbReference type="EMBL" id="QJR13172.1"/>
    </source>
</evidence>
<dbReference type="InterPro" id="IPR014782">
    <property type="entry name" value="Peptidase_M1_dom"/>
</dbReference>
<evidence type="ECO:0000256" key="2">
    <source>
        <dbReference type="ARBA" id="ARBA00010136"/>
    </source>
</evidence>
<evidence type="ECO:0000313" key="18">
    <source>
        <dbReference type="Proteomes" id="UP000501534"/>
    </source>
</evidence>
<reference evidence="17 18" key="1">
    <citation type="submission" date="2020-04" db="EMBL/GenBank/DDBJ databases">
        <title>Usitatibacter rugosus gen. nov., sp. nov. and Usitatibacter palustris sp. nov., novel members of Usitatibacteraceae fam. nov. within the order Nitrosomonadales isolated from soil.</title>
        <authorList>
            <person name="Huber K.J."/>
            <person name="Neumann-Schaal M."/>
            <person name="Geppert A."/>
            <person name="Luckner M."/>
            <person name="Wanner G."/>
            <person name="Overmann J."/>
        </authorList>
    </citation>
    <scope>NUCLEOTIDE SEQUENCE [LARGE SCALE GENOMIC DNA]</scope>
    <source>
        <strain evidence="17 18">0125_3</strain>
    </source>
</reference>
<dbReference type="GO" id="GO:0016285">
    <property type="term" value="F:alanyl aminopeptidase activity"/>
    <property type="evidence" value="ECO:0007669"/>
    <property type="project" value="UniProtKB-EC"/>
</dbReference>
<feature type="binding site" evidence="10">
    <location>
        <position position="351"/>
    </location>
    <ligand>
        <name>Zn(2+)</name>
        <dbReference type="ChEBI" id="CHEBI:29105"/>
        <note>catalytic</note>
    </ligand>
</feature>
<keyword evidence="8 12" id="KW-0482">Metalloprotease</keyword>
<comment type="cofactor">
    <cofactor evidence="10 12">
        <name>Zn(2+)</name>
        <dbReference type="ChEBI" id="CHEBI:29105"/>
    </cofactor>
    <text evidence="10 12">Binds 1 zinc ion per subunit.</text>
</comment>
<dbReference type="PANTHER" id="PTHR11533:SF174">
    <property type="entry name" value="PUROMYCIN-SENSITIVE AMINOPEPTIDASE-RELATED"/>
    <property type="match status" value="1"/>
</dbReference>
<evidence type="ECO:0000256" key="5">
    <source>
        <dbReference type="ARBA" id="ARBA00022723"/>
    </source>
</evidence>
<feature type="domain" description="Aminopeptidase N-like N-terminal" evidence="16">
    <location>
        <begin position="39"/>
        <end position="218"/>
    </location>
</feature>
<keyword evidence="13" id="KW-0732">Signal</keyword>
<accession>A0A6M4H1G1</accession>
<keyword evidence="7 10" id="KW-0862">Zinc</keyword>
<feature type="binding site" evidence="10">
    <location>
        <position position="332"/>
    </location>
    <ligand>
        <name>Zn(2+)</name>
        <dbReference type="ChEBI" id="CHEBI:29105"/>
        <note>catalytic</note>
    </ligand>
</feature>
<evidence type="ECO:0000256" key="1">
    <source>
        <dbReference type="ARBA" id="ARBA00000098"/>
    </source>
</evidence>
<evidence type="ECO:0000259" key="16">
    <source>
        <dbReference type="Pfam" id="PF17900"/>
    </source>
</evidence>
<feature type="chain" id="PRO_5026695902" description="Aminopeptidase" evidence="13">
    <location>
        <begin position="21"/>
        <end position="879"/>
    </location>
</feature>
<feature type="domain" description="ERAP1-like C-terminal" evidence="15">
    <location>
        <begin position="560"/>
        <end position="869"/>
    </location>
</feature>
<dbReference type="GO" id="GO:0042277">
    <property type="term" value="F:peptide binding"/>
    <property type="evidence" value="ECO:0007669"/>
    <property type="project" value="TreeGrafter"/>
</dbReference>
<dbReference type="GO" id="GO:0006508">
    <property type="term" value="P:proteolysis"/>
    <property type="evidence" value="ECO:0007669"/>
    <property type="project" value="UniProtKB-KW"/>
</dbReference>
<dbReference type="SUPFAM" id="SSF55486">
    <property type="entry name" value="Metalloproteases ('zincins'), catalytic domain"/>
    <property type="match status" value="1"/>
</dbReference>
<evidence type="ECO:0000256" key="13">
    <source>
        <dbReference type="SAM" id="SignalP"/>
    </source>
</evidence>
<dbReference type="GO" id="GO:0005737">
    <property type="term" value="C:cytoplasm"/>
    <property type="evidence" value="ECO:0007669"/>
    <property type="project" value="TreeGrafter"/>
</dbReference>
<protein>
    <recommendedName>
        <fullName evidence="12">Aminopeptidase</fullName>
        <ecNumber evidence="12">3.4.11.-</ecNumber>
    </recommendedName>
</protein>
<dbReference type="Gene3D" id="1.25.50.20">
    <property type="match status" value="1"/>
</dbReference>
<dbReference type="InterPro" id="IPR042097">
    <property type="entry name" value="Aminopeptidase_N-like_N_sf"/>
</dbReference>
<evidence type="ECO:0000256" key="4">
    <source>
        <dbReference type="ARBA" id="ARBA00022670"/>
    </source>
</evidence>
<dbReference type="CDD" id="cd09601">
    <property type="entry name" value="M1_APN-Q_like"/>
    <property type="match status" value="1"/>
</dbReference>
<dbReference type="FunFam" id="1.10.390.10:FF:000013">
    <property type="entry name" value="Aminopeptidase N"/>
    <property type="match status" value="1"/>
</dbReference>
<evidence type="ECO:0000256" key="9">
    <source>
        <dbReference type="PIRSR" id="PIRSR634016-1"/>
    </source>
</evidence>
<dbReference type="KEGG" id="uru:DSM104443_04267"/>
<evidence type="ECO:0000256" key="3">
    <source>
        <dbReference type="ARBA" id="ARBA00022438"/>
    </source>
</evidence>
<dbReference type="GO" id="GO:0070006">
    <property type="term" value="F:metalloaminopeptidase activity"/>
    <property type="evidence" value="ECO:0007669"/>
    <property type="project" value="TreeGrafter"/>
</dbReference>
<dbReference type="InterPro" id="IPR050344">
    <property type="entry name" value="Peptidase_M1_aminopeptidases"/>
</dbReference>
<dbReference type="Gene3D" id="1.10.390.10">
    <property type="entry name" value="Neutral Protease Domain 2"/>
    <property type="match status" value="1"/>
</dbReference>
<feature type="signal peptide" evidence="13">
    <location>
        <begin position="1"/>
        <end position="20"/>
    </location>
</feature>
<dbReference type="InterPro" id="IPR034016">
    <property type="entry name" value="M1_APN-typ"/>
</dbReference>
<keyword evidence="6 12" id="KW-0378">Hydrolase</keyword>
<dbReference type="EC" id="3.4.11.-" evidence="12"/>
<keyword evidence="4 12" id="KW-0645">Protease</keyword>
<feature type="site" description="Transition state stabilizer" evidence="11">
    <location>
        <position position="413"/>
    </location>
</feature>
<gene>
    <name evidence="17" type="primary">pepN_2</name>
    <name evidence="17" type="ORF">DSM104443_04267</name>
</gene>
<evidence type="ECO:0000256" key="12">
    <source>
        <dbReference type="RuleBase" id="RU364040"/>
    </source>
</evidence>
<comment type="catalytic activity">
    <reaction evidence="1">
        <text>Release of an N-terminal amino acid, Xaa-|-Yaa- from a peptide, amide or arylamide. Xaa is preferably Ala, but may be most amino acids including Pro (slow action). When a terminal hydrophobic residue is followed by a prolyl residue, the two may be released as an intact Xaa-Pro dipeptide.</text>
        <dbReference type="EC" id="3.4.11.2"/>
    </reaction>
</comment>
<dbReference type="RefSeq" id="WP_171096011.1">
    <property type="nucleotide sequence ID" value="NZ_CP053069.1"/>
</dbReference>
<dbReference type="AlphaFoldDB" id="A0A6M4H1G1"/>
<comment type="similarity">
    <text evidence="2 12">Belongs to the peptidase M1 family.</text>
</comment>
<dbReference type="Pfam" id="PF01433">
    <property type="entry name" value="Peptidase_M1"/>
    <property type="match status" value="1"/>
</dbReference>
<evidence type="ECO:0000256" key="10">
    <source>
        <dbReference type="PIRSR" id="PIRSR634016-3"/>
    </source>
</evidence>
<proteinExistence type="inferred from homology"/>
<feature type="binding site" evidence="10">
    <location>
        <position position="328"/>
    </location>
    <ligand>
        <name>Zn(2+)</name>
        <dbReference type="ChEBI" id="CHEBI:29105"/>
        <note>catalytic</note>
    </ligand>
</feature>
<evidence type="ECO:0000256" key="7">
    <source>
        <dbReference type="ARBA" id="ARBA00022833"/>
    </source>
</evidence>